<evidence type="ECO:0000313" key="2">
    <source>
        <dbReference type="Proteomes" id="UP000238274"/>
    </source>
</evidence>
<organism evidence="1 2">
    <name type="scientific">Puccinia striiformis</name>
    <dbReference type="NCBI Taxonomy" id="27350"/>
    <lineage>
        <taxon>Eukaryota</taxon>
        <taxon>Fungi</taxon>
        <taxon>Dikarya</taxon>
        <taxon>Basidiomycota</taxon>
        <taxon>Pucciniomycotina</taxon>
        <taxon>Pucciniomycetes</taxon>
        <taxon>Pucciniales</taxon>
        <taxon>Pucciniaceae</taxon>
        <taxon>Puccinia</taxon>
    </lineage>
</organism>
<gene>
    <name evidence="1" type="ORF">PSHT_15800</name>
</gene>
<proteinExistence type="predicted"/>
<dbReference type="AlphaFoldDB" id="A0A2S4UD45"/>
<keyword evidence="2" id="KW-1185">Reference proteome</keyword>
<dbReference type="Proteomes" id="UP000238274">
    <property type="component" value="Unassembled WGS sequence"/>
</dbReference>
<accession>A0A2S4UD45</accession>
<reference evidence="2" key="2">
    <citation type="journal article" date="2018" name="BMC Genomics">
        <title>Genomic insights into host adaptation between the wheat stripe rust pathogen (Puccinia striiformis f. sp. tritici) and the barley stripe rust pathogen (Puccinia striiformis f. sp. hordei).</title>
        <authorList>
            <person name="Xia C."/>
            <person name="Wang M."/>
            <person name="Yin C."/>
            <person name="Cornejo O.E."/>
            <person name="Hulbert S.H."/>
            <person name="Chen X."/>
        </authorList>
    </citation>
    <scope>NUCLEOTIDE SEQUENCE [LARGE SCALE GENOMIC DNA]</scope>
    <source>
        <strain evidence="2">93TX-2</strain>
    </source>
</reference>
<protein>
    <submittedName>
        <fullName evidence="1">Uncharacterized protein</fullName>
    </submittedName>
</protein>
<name>A0A2S4UD45_9BASI</name>
<dbReference type="EMBL" id="PKSM01000431">
    <property type="protein sequence ID" value="POV95189.1"/>
    <property type="molecule type" value="Genomic_DNA"/>
</dbReference>
<sequence length="131" mass="15422">MAQILESPNRIQFEEFSTKNWPSELQKIFPLFVLYAEMIITVLGDPNEDHLEYSHGFFKELVEHDCSGNSEEDSKVKKISKRKELLEEHHNLWTNEKIGQLSVNDHFKGLFNSIFSFSIENLTKFYKSRIP</sequence>
<dbReference type="VEuPathDB" id="FungiDB:PSTT_05003"/>
<reference evidence="2" key="3">
    <citation type="journal article" date="2018" name="Mol. Plant Microbe Interact.">
        <title>Genome sequence resources for the wheat stripe rust pathogen (Puccinia striiformis f. sp. tritici) and the barley stripe rust pathogen (Puccinia striiformis f. sp. hordei).</title>
        <authorList>
            <person name="Xia C."/>
            <person name="Wang M."/>
            <person name="Yin C."/>
            <person name="Cornejo O.E."/>
            <person name="Hulbert S.H."/>
            <person name="Chen X."/>
        </authorList>
    </citation>
    <scope>NUCLEOTIDE SEQUENCE [LARGE SCALE GENOMIC DNA]</scope>
    <source>
        <strain evidence="2">93TX-2</strain>
    </source>
</reference>
<dbReference type="VEuPathDB" id="FungiDB:PSHT_15800"/>
<evidence type="ECO:0000313" key="1">
    <source>
        <dbReference type="EMBL" id="POV95189.1"/>
    </source>
</evidence>
<reference evidence="1 2" key="1">
    <citation type="submission" date="2017-12" db="EMBL/GenBank/DDBJ databases">
        <title>Gene loss provides genomic basis for host adaptation in cereal stripe rust fungi.</title>
        <authorList>
            <person name="Xia C."/>
        </authorList>
    </citation>
    <scope>NUCLEOTIDE SEQUENCE [LARGE SCALE GENOMIC DNA]</scope>
    <source>
        <strain evidence="1 2">93TX-2</strain>
    </source>
</reference>
<comment type="caution">
    <text evidence="1">The sequence shown here is derived from an EMBL/GenBank/DDBJ whole genome shotgun (WGS) entry which is preliminary data.</text>
</comment>